<proteinExistence type="predicted"/>
<dbReference type="Proteomes" id="UP000030643">
    <property type="component" value="Unassembled WGS sequence"/>
</dbReference>
<dbReference type="STRING" id="1329250.WOSG25_140420"/>
<keyword evidence="2" id="KW-1185">Reference proteome</keyword>
<accession>A0A069CWA1</accession>
<dbReference type="RefSeq" id="WP_045477082.1">
    <property type="nucleotide sequence ID" value="NZ_DF820497.1"/>
</dbReference>
<sequence length="299" mass="34228">MDKTPYLTTELPDGEKVLGSKIQSKLTYLSQIQAAINDNDDRLVYELLDSKRYNETMRKVRQADSNRELAHLVDDLQDELSHHLGKQLVQYLAQRFPFFFYEEAKTGVFQLYFGNWWDRRYFGLLDPLTISFIFDDHEFEMLVQAVALSAHDERYHTRIIEETTQANAALQAVINEQPQRDAKRLQLMSQLNTIDEQRAGLFGGRGNSDERRQIEEQLSQLDAADAKALEAPELIEKNNAQILNYSKADTILIYEQKAINDEFGDFANFKAALGTLYEDYLTALVGKTTSAVSAPVTEV</sequence>
<evidence type="ECO:0000313" key="1">
    <source>
        <dbReference type="EMBL" id="GAK31739.1"/>
    </source>
</evidence>
<gene>
    <name evidence="1" type="ORF">WOSG25_140420</name>
</gene>
<evidence type="ECO:0000313" key="2">
    <source>
        <dbReference type="Proteomes" id="UP000030643"/>
    </source>
</evidence>
<organism evidence="1 2">
    <name type="scientific">Weissella oryzae (strain DSM 25784 / JCM 18191 / LMG 30913 / SG25)</name>
    <dbReference type="NCBI Taxonomy" id="1329250"/>
    <lineage>
        <taxon>Bacteria</taxon>
        <taxon>Bacillati</taxon>
        <taxon>Bacillota</taxon>
        <taxon>Bacilli</taxon>
        <taxon>Lactobacillales</taxon>
        <taxon>Lactobacillaceae</taxon>
        <taxon>Weissella</taxon>
    </lineage>
</organism>
<dbReference type="AlphaFoldDB" id="A0A069CWA1"/>
<name>A0A069CWA1_WEIOS</name>
<protein>
    <recommendedName>
        <fullName evidence="3">Exonuclease SbcC</fullName>
    </recommendedName>
</protein>
<reference evidence="2" key="1">
    <citation type="journal article" date="2014" name="Genome Announc.">
        <title>Draft genome sequence of Weissella oryzae SG25T, isolated from fermented rice grains.</title>
        <authorList>
            <person name="Tanizawa Y."/>
            <person name="Fujisawa T."/>
            <person name="Mochizuki T."/>
            <person name="Kaminuma E."/>
            <person name="Suzuki Y."/>
            <person name="Nakamura Y."/>
            <person name="Tohno M."/>
        </authorList>
    </citation>
    <scope>NUCLEOTIDE SEQUENCE [LARGE SCALE GENOMIC DNA]</scope>
    <source>
        <strain evidence="2">DSM 25784 / JCM 18191 / LMG 30913 / SG25</strain>
    </source>
</reference>
<dbReference type="OrthoDB" id="2248290at2"/>
<dbReference type="eggNOG" id="ENOG5031R7P">
    <property type="taxonomic scope" value="Bacteria"/>
</dbReference>
<evidence type="ECO:0008006" key="3">
    <source>
        <dbReference type="Google" id="ProtNLM"/>
    </source>
</evidence>
<dbReference type="EMBL" id="DF820497">
    <property type="protein sequence ID" value="GAK31739.1"/>
    <property type="molecule type" value="Genomic_DNA"/>
</dbReference>